<dbReference type="PANTHER" id="PTHR10655">
    <property type="entry name" value="LYSOPHOSPHOLIPASE-RELATED"/>
    <property type="match status" value="1"/>
</dbReference>
<dbReference type="AlphaFoldDB" id="A0A1X4GA90"/>
<gene>
    <name evidence="4" type="ORF">B7O87_04300</name>
</gene>
<proteinExistence type="inferred from homology"/>
<accession>A0A1X4GA90</accession>
<dbReference type="InterPro" id="IPR050565">
    <property type="entry name" value="LYPA1-2/EST-like"/>
</dbReference>
<evidence type="ECO:0000313" key="4">
    <source>
        <dbReference type="EMBL" id="OSO94046.1"/>
    </source>
</evidence>
<dbReference type="PANTHER" id="PTHR10655:SF17">
    <property type="entry name" value="LYSOPHOSPHOLIPASE-LIKE PROTEIN 1"/>
    <property type="match status" value="1"/>
</dbReference>
<dbReference type="RefSeq" id="WP_009343481.1">
    <property type="nucleotide sequence ID" value="NZ_NBYN01000015.1"/>
</dbReference>
<dbReference type="GO" id="GO:0016787">
    <property type="term" value="F:hydrolase activity"/>
    <property type="evidence" value="ECO:0007669"/>
    <property type="project" value="UniProtKB-KW"/>
</dbReference>
<reference evidence="5" key="1">
    <citation type="submission" date="2017-04" db="EMBL/GenBank/DDBJ databases">
        <authorList>
            <person name="Abreu V.A."/>
            <person name="Popin R.V."/>
            <person name="Rigonato J."/>
            <person name="Andreote A.P."/>
            <person name="Schaker P.C."/>
            <person name="Hoff-Risseti C."/>
            <person name="Alvarenga D.O."/>
            <person name="Varani A.M."/>
            <person name="Fiore M.F."/>
        </authorList>
    </citation>
    <scope>NUCLEOTIDE SEQUENCE [LARGE SCALE GENOMIC DNA]</scope>
    <source>
        <strain evidence="5">CENA303</strain>
    </source>
</reference>
<comment type="similarity">
    <text evidence="1">Belongs to the AB hydrolase superfamily. AB hydrolase 2 family.</text>
</comment>
<feature type="domain" description="Phospholipase/carboxylesterase/thioesterase" evidence="3">
    <location>
        <begin position="17"/>
        <end position="201"/>
    </location>
</feature>
<evidence type="ECO:0000256" key="1">
    <source>
        <dbReference type="ARBA" id="ARBA00006499"/>
    </source>
</evidence>
<dbReference type="Proteomes" id="UP000192997">
    <property type="component" value="Unassembled WGS sequence"/>
</dbReference>
<protein>
    <submittedName>
        <fullName evidence="4">Serine esterase</fullName>
    </submittedName>
</protein>
<keyword evidence="2" id="KW-0378">Hydrolase</keyword>
<organism evidence="4 5">
    <name type="scientific">Cylindrospermopsis raciborskii CENA303</name>
    <dbReference type="NCBI Taxonomy" id="1170769"/>
    <lineage>
        <taxon>Bacteria</taxon>
        <taxon>Bacillati</taxon>
        <taxon>Cyanobacteriota</taxon>
        <taxon>Cyanophyceae</taxon>
        <taxon>Nostocales</taxon>
        <taxon>Aphanizomenonaceae</taxon>
        <taxon>Cylindrospermopsis</taxon>
    </lineage>
</organism>
<dbReference type="Gene3D" id="3.40.50.1820">
    <property type="entry name" value="alpha/beta hydrolase"/>
    <property type="match status" value="1"/>
</dbReference>
<dbReference type="InterPro" id="IPR003140">
    <property type="entry name" value="PLipase/COase/thioEstase"/>
</dbReference>
<dbReference type="EMBL" id="NBYN01000015">
    <property type="protein sequence ID" value="OSO94046.1"/>
    <property type="molecule type" value="Genomic_DNA"/>
</dbReference>
<name>A0A1X4GA90_9CYAN</name>
<evidence type="ECO:0000313" key="5">
    <source>
        <dbReference type="Proteomes" id="UP000192997"/>
    </source>
</evidence>
<comment type="caution">
    <text evidence="4">The sequence shown here is derived from an EMBL/GenBank/DDBJ whole genome shotgun (WGS) entry which is preliminary data.</text>
</comment>
<evidence type="ECO:0000256" key="2">
    <source>
        <dbReference type="ARBA" id="ARBA00022801"/>
    </source>
</evidence>
<dbReference type="SUPFAM" id="SSF53474">
    <property type="entry name" value="alpha/beta-Hydrolases"/>
    <property type="match status" value="1"/>
</dbReference>
<sequence length="216" mass="23782">MTLDSIRISAQTTKTPLGLIVTLHGWGANAEDVASLLPHINLPEYEFLLPNAPYPYPYNNNGRAWYDLRDDKMYEGLVASRQLLIDWLQSLPTTTGIPLSKTILTGFSQGGAMTLDVGLSLPLAGLVVMSGYLHPQVSNMEKRQFPPTLIMHGTQDQVVPLSAAIKSQQVAQSLGVPVEYHQFDTGHEISLSMLKVLRTFVIRLTNPENLTALSLD</sequence>
<dbReference type="Pfam" id="PF02230">
    <property type="entry name" value="Abhydrolase_2"/>
    <property type="match status" value="1"/>
</dbReference>
<evidence type="ECO:0000259" key="3">
    <source>
        <dbReference type="Pfam" id="PF02230"/>
    </source>
</evidence>
<dbReference type="InterPro" id="IPR029058">
    <property type="entry name" value="AB_hydrolase_fold"/>
</dbReference>